<organism evidence="2 3">
    <name type="scientific">Plakobranchus ocellatus</name>
    <dbReference type="NCBI Taxonomy" id="259542"/>
    <lineage>
        <taxon>Eukaryota</taxon>
        <taxon>Metazoa</taxon>
        <taxon>Spiralia</taxon>
        <taxon>Lophotrochozoa</taxon>
        <taxon>Mollusca</taxon>
        <taxon>Gastropoda</taxon>
        <taxon>Heterobranchia</taxon>
        <taxon>Euthyneura</taxon>
        <taxon>Panpulmonata</taxon>
        <taxon>Sacoglossa</taxon>
        <taxon>Placobranchoidea</taxon>
        <taxon>Plakobranchidae</taxon>
        <taxon>Plakobranchus</taxon>
    </lineage>
</organism>
<feature type="region of interest" description="Disordered" evidence="1">
    <location>
        <begin position="1"/>
        <end position="76"/>
    </location>
</feature>
<evidence type="ECO:0000313" key="3">
    <source>
        <dbReference type="Proteomes" id="UP000735302"/>
    </source>
</evidence>
<feature type="compositionally biased region" description="Basic and acidic residues" evidence="1">
    <location>
        <begin position="1"/>
        <end position="10"/>
    </location>
</feature>
<proteinExistence type="predicted"/>
<sequence length="102" mass="10711">MKDIKVRADPPYEAEGDQTGSGKMDKGDQTGSGKMDIQNVIRSKVTVVKDDGKASPQQGDLMLSGPPTGSNPSQKCPCTSQGGYAIHYATDAPIGRADTLEI</sequence>
<reference evidence="2 3" key="1">
    <citation type="journal article" date="2021" name="Elife">
        <title>Chloroplast acquisition without the gene transfer in kleptoplastic sea slugs, Plakobranchus ocellatus.</title>
        <authorList>
            <person name="Maeda T."/>
            <person name="Takahashi S."/>
            <person name="Yoshida T."/>
            <person name="Shimamura S."/>
            <person name="Takaki Y."/>
            <person name="Nagai Y."/>
            <person name="Toyoda A."/>
            <person name="Suzuki Y."/>
            <person name="Arimoto A."/>
            <person name="Ishii H."/>
            <person name="Satoh N."/>
            <person name="Nishiyama T."/>
            <person name="Hasebe M."/>
            <person name="Maruyama T."/>
            <person name="Minagawa J."/>
            <person name="Obokata J."/>
            <person name="Shigenobu S."/>
        </authorList>
    </citation>
    <scope>NUCLEOTIDE SEQUENCE [LARGE SCALE GENOMIC DNA]</scope>
</reference>
<evidence type="ECO:0000313" key="2">
    <source>
        <dbReference type="EMBL" id="GFO19942.1"/>
    </source>
</evidence>
<evidence type="ECO:0000256" key="1">
    <source>
        <dbReference type="SAM" id="MobiDB-lite"/>
    </source>
</evidence>
<gene>
    <name evidence="2" type="ORF">PoB_004644700</name>
</gene>
<comment type="caution">
    <text evidence="2">The sequence shown here is derived from an EMBL/GenBank/DDBJ whole genome shotgun (WGS) entry which is preliminary data.</text>
</comment>
<keyword evidence="3" id="KW-1185">Reference proteome</keyword>
<dbReference type="Proteomes" id="UP000735302">
    <property type="component" value="Unassembled WGS sequence"/>
</dbReference>
<name>A0AAV4BKV6_9GAST</name>
<accession>A0AAV4BKV6</accession>
<protein>
    <submittedName>
        <fullName evidence="2">Uncharacterized protein</fullName>
    </submittedName>
</protein>
<dbReference type="AlphaFoldDB" id="A0AAV4BKV6"/>
<feature type="compositionally biased region" description="Polar residues" evidence="1">
    <location>
        <begin position="67"/>
        <end position="76"/>
    </location>
</feature>
<dbReference type="EMBL" id="BLXT01005122">
    <property type="protein sequence ID" value="GFO19942.1"/>
    <property type="molecule type" value="Genomic_DNA"/>
</dbReference>